<feature type="compositionally biased region" description="Basic and acidic residues" evidence="1">
    <location>
        <begin position="157"/>
        <end position="169"/>
    </location>
</feature>
<dbReference type="InterPro" id="IPR036390">
    <property type="entry name" value="WH_DNA-bd_sf"/>
</dbReference>
<keyword evidence="3" id="KW-1185">Reference proteome</keyword>
<dbReference type="RefSeq" id="WP_209981071.1">
    <property type="nucleotide sequence ID" value="NZ_JAGINO010000005.1"/>
</dbReference>
<gene>
    <name evidence="2" type="ORF">QO018_001924</name>
</gene>
<dbReference type="Pfam" id="PF13730">
    <property type="entry name" value="HTH_36"/>
    <property type="match status" value="1"/>
</dbReference>
<organism evidence="2 3">
    <name type="scientific">Azospirillum picis</name>
    <dbReference type="NCBI Taxonomy" id="488438"/>
    <lineage>
        <taxon>Bacteria</taxon>
        <taxon>Pseudomonadati</taxon>
        <taxon>Pseudomonadota</taxon>
        <taxon>Alphaproteobacteria</taxon>
        <taxon>Rhodospirillales</taxon>
        <taxon>Azospirillaceae</taxon>
        <taxon>Azospirillum</taxon>
    </lineage>
</organism>
<dbReference type="InterPro" id="IPR036388">
    <property type="entry name" value="WH-like_DNA-bd_sf"/>
</dbReference>
<evidence type="ECO:0000256" key="1">
    <source>
        <dbReference type="SAM" id="MobiDB-lite"/>
    </source>
</evidence>
<dbReference type="SUPFAM" id="SSF46785">
    <property type="entry name" value="Winged helix' DNA-binding domain"/>
    <property type="match status" value="1"/>
</dbReference>
<evidence type="ECO:0000313" key="3">
    <source>
        <dbReference type="Proteomes" id="UP001244552"/>
    </source>
</evidence>
<name>A0ABU0MHZ7_9PROT</name>
<reference evidence="2 3" key="1">
    <citation type="submission" date="2023-07" db="EMBL/GenBank/DDBJ databases">
        <title>Genomic Encyclopedia of Type Strains, Phase IV (KMG-IV): sequencing the most valuable type-strain genomes for metagenomic binning, comparative biology and taxonomic classification.</title>
        <authorList>
            <person name="Goeker M."/>
        </authorList>
    </citation>
    <scope>NUCLEOTIDE SEQUENCE [LARGE SCALE GENOMIC DNA]</scope>
    <source>
        <strain evidence="2 3">DSM 19922</strain>
    </source>
</reference>
<feature type="region of interest" description="Disordered" evidence="1">
    <location>
        <begin position="102"/>
        <end position="193"/>
    </location>
</feature>
<proteinExistence type="predicted"/>
<feature type="compositionally biased region" description="Basic and acidic residues" evidence="1">
    <location>
        <begin position="110"/>
        <end position="127"/>
    </location>
</feature>
<evidence type="ECO:0008006" key="4">
    <source>
        <dbReference type="Google" id="ProtNLM"/>
    </source>
</evidence>
<comment type="caution">
    <text evidence="2">The sequence shown here is derived from an EMBL/GenBank/DDBJ whole genome shotgun (WGS) entry which is preliminary data.</text>
</comment>
<dbReference type="EMBL" id="JAUSVU010000005">
    <property type="protein sequence ID" value="MDQ0533075.1"/>
    <property type="molecule type" value="Genomic_DNA"/>
</dbReference>
<feature type="compositionally biased region" description="Low complexity" evidence="1">
    <location>
        <begin position="170"/>
        <end position="185"/>
    </location>
</feature>
<dbReference type="Gene3D" id="1.10.10.10">
    <property type="entry name" value="Winged helix-like DNA-binding domain superfamily/Winged helix DNA-binding domain"/>
    <property type="match status" value="1"/>
</dbReference>
<feature type="compositionally biased region" description="Low complexity" evidence="1">
    <location>
        <begin position="139"/>
        <end position="148"/>
    </location>
</feature>
<protein>
    <recommendedName>
        <fullName evidence="4">Helix-turn-helix domain-containing protein</fullName>
    </recommendedName>
</protein>
<sequence length="309" mass="33635">MTDRTNNPNRWGRIPAWWLDHPQLDADGLAVLAALSTYADETGVCWPSQATLATKLKRSRPTVNRIVGRLEALGLLTVEHRRSANGGRLSCRYRLAFANHTPTETAAEASPRRCAEPGAAREPHGRPGMDIPADSGTDSPRSPASQEQPEPEQIPDPQRERPYRDRSRGAEVPNAAAPPAIPVAEDWQPSDQDRRWASERFPAVDVAGHAERFVQQCRAHGYRYRDTAAAWRSWLLKDMTQHGVAPPSGSARHKAGRPAAAVPLFAGRPVAAAEQRLSAWANVAARLNGGSTAPTAPTPRPTSHPWGIA</sequence>
<evidence type="ECO:0000313" key="2">
    <source>
        <dbReference type="EMBL" id="MDQ0533075.1"/>
    </source>
</evidence>
<dbReference type="Proteomes" id="UP001244552">
    <property type="component" value="Unassembled WGS sequence"/>
</dbReference>
<feature type="region of interest" description="Disordered" evidence="1">
    <location>
        <begin position="289"/>
        <end position="309"/>
    </location>
</feature>
<accession>A0ABU0MHZ7</accession>